<dbReference type="InterPro" id="IPR001610">
    <property type="entry name" value="PAC"/>
</dbReference>
<dbReference type="Gene3D" id="1.10.287.130">
    <property type="match status" value="1"/>
</dbReference>
<dbReference type="EMBL" id="JACHOR010000001">
    <property type="protein sequence ID" value="MBB5744481.1"/>
    <property type="molecule type" value="Genomic_DNA"/>
</dbReference>
<dbReference type="PANTHER" id="PTHR45339:SF5">
    <property type="entry name" value="HISTIDINE KINASE"/>
    <property type="match status" value="1"/>
</dbReference>
<dbReference type="Gene3D" id="3.40.50.2300">
    <property type="match status" value="1"/>
</dbReference>
<dbReference type="SUPFAM" id="SSF52172">
    <property type="entry name" value="CheY-like"/>
    <property type="match status" value="1"/>
</dbReference>
<dbReference type="InterPro" id="IPR004358">
    <property type="entry name" value="Sig_transdc_His_kin-like_C"/>
</dbReference>
<dbReference type="InterPro" id="IPR036890">
    <property type="entry name" value="HATPase_C_sf"/>
</dbReference>
<dbReference type="EC" id="2.7.13.3" evidence="2"/>
<dbReference type="NCBIfam" id="TIGR00229">
    <property type="entry name" value="sensory_box"/>
    <property type="match status" value="2"/>
</dbReference>
<gene>
    <name evidence="10" type="ORF">GGR13_000053</name>
</gene>
<dbReference type="SMART" id="SM00448">
    <property type="entry name" value="REC"/>
    <property type="match status" value="1"/>
</dbReference>
<evidence type="ECO:0000256" key="1">
    <source>
        <dbReference type="ARBA" id="ARBA00000085"/>
    </source>
</evidence>
<dbReference type="SMART" id="SM00388">
    <property type="entry name" value="HisKA"/>
    <property type="match status" value="1"/>
</dbReference>
<dbReference type="CDD" id="cd00130">
    <property type="entry name" value="PAS"/>
    <property type="match status" value="2"/>
</dbReference>
<feature type="domain" description="PAC" evidence="9">
    <location>
        <begin position="116"/>
        <end position="169"/>
    </location>
</feature>
<feature type="domain" description="PAC" evidence="9">
    <location>
        <begin position="246"/>
        <end position="297"/>
    </location>
</feature>
<accession>A0A7W9CFG6</accession>
<evidence type="ECO:0000256" key="5">
    <source>
        <dbReference type="PROSITE-ProRule" id="PRU00169"/>
    </source>
</evidence>
<evidence type="ECO:0000313" key="10">
    <source>
        <dbReference type="EMBL" id="MBB5744481.1"/>
    </source>
</evidence>
<dbReference type="SUPFAM" id="SSF55874">
    <property type="entry name" value="ATPase domain of HSP90 chaperone/DNA topoisomerase II/histidine kinase"/>
    <property type="match status" value="1"/>
</dbReference>
<dbReference type="RefSeq" id="WP_183211466.1">
    <property type="nucleotide sequence ID" value="NZ_JACHOR010000001.1"/>
</dbReference>
<dbReference type="AlphaFoldDB" id="A0A7W9CFG6"/>
<dbReference type="InterPro" id="IPR036097">
    <property type="entry name" value="HisK_dim/P_sf"/>
</dbReference>
<dbReference type="Pfam" id="PF08447">
    <property type="entry name" value="PAS_3"/>
    <property type="match status" value="2"/>
</dbReference>
<sequence length="672" mass="73587">MLEKTQSHPEYPPTRVQSGGLPGSDRAAATDTGAAPPLEADRLNDVLDAARLGAWEWNIQTGDLRLNARWAEMLGYTLAELQPISIETCARLRHPADQAAALVKAEAHLSGKEPYFEAEVRMRHKAGHWVWILDRARLVSRSADGRPLIMVGAHQDITARKVFEAELARTSERLRLCMDLAGIGVWEMDFSEDGGFSFDNRVREIYGFQVDGEWIARERAMDHVHPDDRKSLRADGQRSLETGLPVQSFFRIQRNDGTVRHVKAHALASRNAEGRSVLVGLNRDISEDVARTAELETKRVEAEAAAVAKGQFLATMSHEIRTPMNGVIGMLTVLQRSKLAPMHQEHAEIALKSATHLLHILDDILEVSRLEAGQVSLVLRDFDPRIMAREVTDLFSRGAVRPGVDLKLDIATDVPSWVRADEDRVRQILTNFVGNAVKFTEAGRIDVEIGYRTGDGCLLIAVKDTGIGISPETCKRLFGRFIQADASTTRRFGGTGLGLSICRQYADLMGGRIGVESEADRGSRFWLEVPAPTGDGASPTPGEPEMADGRCLRLLVAEDNLTNQRVIAALLDSFGHSFTIVPDGEQAVAAVSSGDFDAILMDIQMPVMDGPTATRHIRALGGRASMLPIIALTANAMPGQRAEYLAAGMTDYVAKPIDLRALHAALLKVAQF</sequence>
<feature type="region of interest" description="Disordered" evidence="6">
    <location>
        <begin position="1"/>
        <end position="37"/>
    </location>
</feature>
<dbReference type="PRINTS" id="PR00344">
    <property type="entry name" value="BCTRLSENSOR"/>
</dbReference>
<dbReference type="Pfam" id="PF02518">
    <property type="entry name" value="HATPase_c"/>
    <property type="match status" value="1"/>
</dbReference>
<dbReference type="Gene3D" id="3.30.450.20">
    <property type="entry name" value="PAS domain"/>
    <property type="match status" value="2"/>
</dbReference>
<evidence type="ECO:0000259" key="9">
    <source>
        <dbReference type="PROSITE" id="PS50113"/>
    </source>
</evidence>
<dbReference type="InterPro" id="IPR005467">
    <property type="entry name" value="His_kinase_dom"/>
</dbReference>
<dbReference type="SMART" id="SM00086">
    <property type="entry name" value="PAC"/>
    <property type="match status" value="2"/>
</dbReference>
<dbReference type="InterPro" id="IPR001789">
    <property type="entry name" value="Sig_transdc_resp-reg_receiver"/>
</dbReference>
<dbReference type="Pfam" id="PF00512">
    <property type="entry name" value="HisKA"/>
    <property type="match status" value="1"/>
</dbReference>
<evidence type="ECO:0000256" key="3">
    <source>
        <dbReference type="ARBA" id="ARBA00022553"/>
    </source>
</evidence>
<feature type="domain" description="Response regulatory" evidence="8">
    <location>
        <begin position="553"/>
        <end position="670"/>
    </location>
</feature>
<dbReference type="PROSITE" id="PS50110">
    <property type="entry name" value="RESPONSE_REGULATORY"/>
    <property type="match status" value="1"/>
</dbReference>
<evidence type="ECO:0000313" key="11">
    <source>
        <dbReference type="Proteomes" id="UP000545037"/>
    </source>
</evidence>
<comment type="catalytic activity">
    <reaction evidence="1">
        <text>ATP + protein L-histidine = ADP + protein N-phospho-L-histidine.</text>
        <dbReference type="EC" id="2.7.13.3"/>
    </reaction>
</comment>
<dbReference type="InterPro" id="IPR011006">
    <property type="entry name" value="CheY-like_superfamily"/>
</dbReference>
<dbReference type="SUPFAM" id="SSF55785">
    <property type="entry name" value="PYP-like sensor domain (PAS domain)"/>
    <property type="match status" value="2"/>
</dbReference>
<keyword evidence="3 5" id="KW-0597">Phosphoprotein</keyword>
<evidence type="ECO:0000256" key="2">
    <source>
        <dbReference type="ARBA" id="ARBA00012438"/>
    </source>
</evidence>
<comment type="caution">
    <text evidence="10">The sequence shown here is derived from an EMBL/GenBank/DDBJ whole genome shotgun (WGS) entry which is preliminary data.</text>
</comment>
<dbReference type="PROSITE" id="PS50109">
    <property type="entry name" value="HIS_KIN"/>
    <property type="match status" value="1"/>
</dbReference>
<proteinExistence type="predicted"/>
<evidence type="ECO:0000259" key="8">
    <source>
        <dbReference type="PROSITE" id="PS50110"/>
    </source>
</evidence>
<evidence type="ECO:0000256" key="6">
    <source>
        <dbReference type="SAM" id="MobiDB-lite"/>
    </source>
</evidence>
<dbReference type="SUPFAM" id="SSF47384">
    <property type="entry name" value="Homodimeric domain of signal transducing histidine kinase"/>
    <property type="match status" value="1"/>
</dbReference>
<dbReference type="InterPro" id="IPR000700">
    <property type="entry name" value="PAS-assoc_C"/>
</dbReference>
<dbReference type="CDD" id="cd00082">
    <property type="entry name" value="HisKA"/>
    <property type="match status" value="1"/>
</dbReference>
<dbReference type="Proteomes" id="UP000545037">
    <property type="component" value="Unassembled WGS sequence"/>
</dbReference>
<dbReference type="PROSITE" id="PS50113">
    <property type="entry name" value="PAC"/>
    <property type="match status" value="2"/>
</dbReference>
<reference evidence="10 11" key="1">
    <citation type="submission" date="2020-08" db="EMBL/GenBank/DDBJ databases">
        <title>Genomic Encyclopedia of Type Strains, Phase IV (KMG-IV): sequencing the most valuable type-strain genomes for metagenomic binning, comparative biology and taxonomic classification.</title>
        <authorList>
            <person name="Goeker M."/>
        </authorList>
    </citation>
    <scope>NUCLEOTIDE SEQUENCE [LARGE SCALE GENOMIC DNA]</scope>
    <source>
        <strain evidence="10 11">DSM 4737</strain>
    </source>
</reference>
<keyword evidence="4" id="KW-0902">Two-component regulatory system</keyword>
<keyword evidence="11" id="KW-1185">Reference proteome</keyword>
<feature type="modified residue" description="4-aspartylphosphate" evidence="5">
    <location>
        <position position="602"/>
    </location>
</feature>
<dbReference type="InterPro" id="IPR035965">
    <property type="entry name" value="PAS-like_dom_sf"/>
</dbReference>
<dbReference type="Gene3D" id="2.10.70.100">
    <property type="match status" value="1"/>
</dbReference>
<dbReference type="InterPro" id="IPR003594">
    <property type="entry name" value="HATPase_dom"/>
</dbReference>
<evidence type="ECO:0000259" key="7">
    <source>
        <dbReference type="PROSITE" id="PS50109"/>
    </source>
</evidence>
<dbReference type="InterPro" id="IPR000014">
    <property type="entry name" value="PAS"/>
</dbReference>
<dbReference type="CDD" id="cd17546">
    <property type="entry name" value="REC_hyHK_CKI1_RcsC-like"/>
    <property type="match status" value="1"/>
</dbReference>
<protein>
    <recommendedName>
        <fullName evidence="2">histidine kinase</fullName>
        <ecNumber evidence="2">2.7.13.3</ecNumber>
    </recommendedName>
</protein>
<dbReference type="GO" id="GO:0000155">
    <property type="term" value="F:phosphorelay sensor kinase activity"/>
    <property type="evidence" value="ECO:0007669"/>
    <property type="project" value="InterPro"/>
</dbReference>
<dbReference type="Pfam" id="PF00072">
    <property type="entry name" value="Response_reg"/>
    <property type="match status" value="1"/>
</dbReference>
<dbReference type="InterPro" id="IPR013655">
    <property type="entry name" value="PAS_fold_3"/>
</dbReference>
<dbReference type="PANTHER" id="PTHR45339">
    <property type="entry name" value="HYBRID SIGNAL TRANSDUCTION HISTIDINE KINASE J"/>
    <property type="match status" value="1"/>
</dbReference>
<feature type="domain" description="Histidine kinase" evidence="7">
    <location>
        <begin position="315"/>
        <end position="533"/>
    </location>
</feature>
<dbReference type="Gene3D" id="3.30.565.10">
    <property type="entry name" value="Histidine kinase-like ATPase, C-terminal domain"/>
    <property type="match status" value="1"/>
</dbReference>
<name>A0A7W9CFG6_9CAUL</name>
<dbReference type="SMART" id="SM00091">
    <property type="entry name" value="PAS"/>
    <property type="match status" value="2"/>
</dbReference>
<dbReference type="CDD" id="cd16922">
    <property type="entry name" value="HATPase_EvgS-ArcB-TorS-like"/>
    <property type="match status" value="1"/>
</dbReference>
<dbReference type="SMART" id="SM00387">
    <property type="entry name" value="HATPase_c"/>
    <property type="match status" value="1"/>
</dbReference>
<dbReference type="FunFam" id="3.30.565.10:FF:000010">
    <property type="entry name" value="Sensor histidine kinase RcsC"/>
    <property type="match status" value="1"/>
</dbReference>
<evidence type="ECO:0000256" key="4">
    <source>
        <dbReference type="ARBA" id="ARBA00023012"/>
    </source>
</evidence>
<organism evidence="10 11">
    <name type="scientific">Brevundimonas variabilis</name>
    <dbReference type="NCBI Taxonomy" id="74312"/>
    <lineage>
        <taxon>Bacteria</taxon>
        <taxon>Pseudomonadati</taxon>
        <taxon>Pseudomonadota</taxon>
        <taxon>Alphaproteobacteria</taxon>
        <taxon>Caulobacterales</taxon>
        <taxon>Caulobacteraceae</taxon>
        <taxon>Brevundimonas</taxon>
    </lineage>
</organism>
<dbReference type="InterPro" id="IPR003661">
    <property type="entry name" value="HisK_dim/P_dom"/>
</dbReference>